<dbReference type="OrthoDB" id="374801at2157"/>
<dbReference type="AlphaFoldDB" id="L0JIF3"/>
<organism evidence="2 3">
    <name type="scientific">Natrinema pellirubrum (strain DSM 15624 / CIP 106293 / JCM 10476 / NCIMB 786 / 157)</name>
    <dbReference type="NCBI Taxonomy" id="797303"/>
    <lineage>
        <taxon>Archaea</taxon>
        <taxon>Methanobacteriati</taxon>
        <taxon>Methanobacteriota</taxon>
        <taxon>Stenosarchaea group</taxon>
        <taxon>Halobacteria</taxon>
        <taxon>Halobacteriales</taxon>
        <taxon>Natrialbaceae</taxon>
        <taxon>Natrinema</taxon>
    </lineage>
</organism>
<evidence type="ECO:0000313" key="2">
    <source>
        <dbReference type="EMBL" id="AGB30638.1"/>
    </source>
</evidence>
<dbReference type="GeneID" id="43321503"/>
<reference evidence="3" key="1">
    <citation type="submission" date="2012-02" db="EMBL/GenBank/DDBJ databases">
        <title>Complete sequence of chromosome of Natrinema pellirubrum DSM 15624.</title>
        <authorList>
            <person name="Lucas S."/>
            <person name="Han J."/>
            <person name="Lapidus A."/>
            <person name="Cheng J.-F."/>
            <person name="Goodwin L."/>
            <person name="Pitluck S."/>
            <person name="Peters L."/>
            <person name="Teshima H."/>
            <person name="Detter J.C."/>
            <person name="Han C."/>
            <person name="Tapia R."/>
            <person name="Land M."/>
            <person name="Hauser L."/>
            <person name="Kyrpides N."/>
            <person name="Ivanova N."/>
            <person name="Pagani I."/>
            <person name="Sproer C."/>
            <person name="Anderson I."/>
            <person name="Woyke T."/>
        </authorList>
    </citation>
    <scope>NUCLEOTIDE SEQUENCE [LARGE SCALE GENOMIC DNA]</scope>
    <source>
        <strain evidence="3">DSM 15624 / JCM 10476 / NCIMB 786</strain>
    </source>
</reference>
<dbReference type="EMBL" id="CP003372">
    <property type="protein sequence ID" value="AGB30638.1"/>
    <property type="molecule type" value="Genomic_DNA"/>
</dbReference>
<accession>L0JIF3</accession>
<sequence length="313" mass="34351">MVDGKQRNGKRGTPRSITRRSMVKGVATTGALASIPATTGATSDSDVPQSIDDELDLDFDPKKKDQAAKFVMTSLASDSKVKGDLQNKHSVGLARQEYKNKIDKRRNILEEELTERQFEAIAEIVANIELTAVPQDQPISDSVGPIDHNGRMNVEGGDTDKQVVQASASAEDDYSYFEDSTSVSPKTGIEACLPDGSCFKTEKEIAEWTHEVSWEGNEDWPPDVRSIDADVFGDGKRFTVANWTYEGISQGPDNTVYADGQYFHSEAEGKFGRHVLLSGGFTKVKNDYIFTDVVASSNGRFNHVETRLNGDTV</sequence>
<dbReference type="Proteomes" id="UP000010843">
    <property type="component" value="Chromosome"/>
</dbReference>
<protein>
    <submittedName>
        <fullName evidence="2">Uncharacterized protein</fullName>
    </submittedName>
</protein>
<feature type="region of interest" description="Disordered" evidence="1">
    <location>
        <begin position="1"/>
        <end position="51"/>
    </location>
</feature>
<dbReference type="RefSeq" id="WP_015298740.1">
    <property type="nucleotide sequence ID" value="NC_019962.1"/>
</dbReference>
<feature type="compositionally biased region" description="Polar residues" evidence="1">
    <location>
        <begin position="36"/>
        <end position="48"/>
    </location>
</feature>
<proteinExistence type="predicted"/>
<dbReference type="KEGG" id="npe:Natpe_0716"/>
<dbReference type="HOGENOM" id="CLU_887444_0_0_2"/>
<gene>
    <name evidence="2" type="ordered locus">Natpe_0716</name>
</gene>
<name>L0JIF3_NATP1</name>
<evidence type="ECO:0000313" key="3">
    <source>
        <dbReference type="Proteomes" id="UP000010843"/>
    </source>
</evidence>
<evidence type="ECO:0000256" key="1">
    <source>
        <dbReference type="SAM" id="MobiDB-lite"/>
    </source>
</evidence>
<feature type="compositionally biased region" description="Basic residues" evidence="1">
    <location>
        <begin position="7"/>
        <end position="22"/>
    </location>
</feature>
<dbReference type="eggNOG" id="arCOG14364">
    <property type="taxonomic scope" value="Archaea"/>
</dbReference>